<proteinExistence type="predicted"/>
<name>A0A9D4G9S2_DREPO</name>
<gene>
    <name evidence="1" type="ORF">DPMN_141595</name>
</gene>
<reference evidence="1" key="1">
    <citation type="journal article" date="2019" name="bioRxiv">
        <title>The Genome of the Zebra Mussel, Dreissena polymorpha: A Resource for Invasive Species Research.</title>
        <authorList>
            <person name="McCartney M.A."/>
            <person name="Auch B."/>
            <person name="Kono T."/>
            <person name="Mallez S."/>
            <person name="Zhang Y."/>
            <person name="Obille A."/>
            <person name="Becker A."/>
            <person name="Abrahante J.E."/>
            <person name="Garbe J."/>
            <person name="Badalamenti J.P."/>
            <person name="Herman A."/>
            <person name="Mangelson H."/>
            <person name="Liachko I."/>
            <person name="Sullivan S."/>
            <person name="Sone E.D."/>
            <person name="Koren S."/>
            <person name="Silverstein K.A.T."/>
            <person name="Beckman K.B."/>
            <person name="Gohl D.M."/>
        </authorList>
    </citation>
    <scope>NUCLEOTIDE SEQUENCE</scope>
    <source>
        <strain evidence="1">Duluth1</strain>
        <tissue evidence="1">Whole animal</tissue>
    </source>
</reference>
<protein>
    <submittedName>
        <fullName evidence="1">Uncharacterized protein</fullName>
    </submittedName>
</protein>
<evidence type="ECO:0000313" key="2">
    <source>
        <dbReference type="Proteomes" id="UP000828390"/>
    </source>
</evidence>
<dbReference type="Proteomes" id="UP000828390">
    <property type="component" value="Unassembled WGS sequence"/>
</dbReference>
<dbReference type="AlphaFoldDB" id="A0A9D4G9S2"/>
<dbReference type="EMBL" id="JAIWYP010000006">
    <property type="protein sequence ID" value="KAH3813144.1"/>
    <property type="molecule type" value="Genomic_DNA"/>
</dbReference>
<comment type="caution">
    <text evidence="1">The sequence shown here is derived from an EMBL/GenBank/DDBJ whole genome shotgun (WGS) entry which is preliminary data.</text>
</comment>
<reference evidence="1" key="2">
    <citation type="submission" date="2020-11" db="EMBL/GenBank/DDBJ databases">
        <authorList>
            <person name="McCartney M.A."/>
            <person name="Auch B."/>
            <person name="Kono T."/>
            <person name="Mallez S."/>
            <person name="Becker A."/>
            <person name="Gohl D.M."/>
            <person name="Silverstein K.A.T."/>
            <person name="Koren S."/>
            <person name="Bechman K.B."/>
            <person name="Herman A."/>
            <person name="Abrahante J.E."/>
            <person name="Garbe J."/>
        </authorList>
    </citation>
    <scope>NUCLEOTIDE SEQUENCE</scope>
    <source>
        <strain evidence="1">Duluth1</strain>
        <tissue evidence="1">Whole animal</tissue>
    </source>
</reference>
<keyword evidence="2" id="KW-1185">Reference proteome</keyword>
<organism evidence="1 2">
    <name type="scientific">Dreissena polymorpha</name>
    <name type="common">Zebra mussel</name>
    <name type="synonym">Mytilus polymorpha</name>
    <dbReference type="NCBI Taxonomy" id="45954"/>
    <lineage>
        <taxon>Eukaryota</taxon>
        <taxon>Metazoa</taxon>
        <taxon>Spiralia</taxon>
        <taxon>Lophotrochozoa</taxon>
        <taxon>Mollusca</taxon>
        <taxon>Bivalvia</taxon>
        <taxon>Autobranchia</taxon>
        <taxon>Heteroconchia</taxon>
        <taxon>Euheterodonta</taxon>
        <taxon>Imparidentia</taxon>
        <taxon>Neoheterodontei</taxon>
        <taxon>Myida</taxon>
        <taxon>Dreissenoidea</taxon>
        <taxon>Dreissenidae</taxon>
        <taxon>Dreissena</taxon>
    </lineage>
</organism>
<evidence type="ECO:0000313" key="1">
    <source>
        <dbReference type="EMBL" id="KAH3813144.1"/>
    </source>
</evidence>
<accession>A0A9D4G9S2</accession>
<sequence length="61" mass="6847">MACSTNMFSETNNWMEATIALTITKEGLYRNGDAEGPCSSLQKLWKVCYSKPYAMSNSKPF</sequence>